<gene>
    <name evidence="2" type="ORF">SAMN05216290_1378</name>
</gene>
<dbReference type="OrthoDB" id="838038at2"/>
<evidence type="ECO:0000256" key="1">
    <source>
        <dbReference type="SAM" id="SignalP"/>
    </source>
</evidence>
<organism evidence="2 3">
    <name type="scientific">Roseivirga pacifica</name>
    <dbReference type="NCBI Taxonomy" id="1267423"/>
    <lineage>
        <taxon>Bacteria</taxon>
        <taxon>Pseudomonadati</taxon>
        <taxon>Bacteroidota</taxon>
        <taxon>Cytophagia</taxon>
        <taxon>Cytophagales</taxon>
        <taxon>Roseivirgaceae</taxon>
        <taxon>Roseivirga</taxon>
    </lineage>
</organism>
<sequence>MKTRINVHVGQTIRFIFLSLILVISASSCGGGGGDDPTEPEKTPQEIAQEIFEGTWGIDGGGSINLDGTDVSDKYPGFTMNINNGSFTTTNAGELFPASGTWSWVGETDNQVTTGSGKQITLSTLSSRRLVFTFTKTSSNAMAGANGNYTVTLTK</sequence>
<feature type="signal peptide" evidence="1">
    <location>
        <begin position="1"/>
        <end position="30"/>
    </location>
</feature>
<reference evidence="3" key="1">
    <citation type="submission" date="2016-10" db="EMBL/GenBank/DDBJ databases">
        <authorList>
            <person name="Varghese N."/>
            <person name="Submissions S."/>
        </authorList>
    </citation>
    <scope>NUCLEOTIDE SEQUENCE [LARGE SCALE GENOMIC DNA]</scope>
    <source>
        <strain evidence="3">CGMCC 1.12402</strain>
    </source>
</reference>
<proteinExistence type="predicted"/>
<dbReference type="EMBL" id="FOIR01000001">
    <property type="protein sequence ID" value="SEW03631.1"/>
    <property type="molecule type" value="Genomic_DNA"/>
</dbReference>
<accession>A0A1I0NQL7</accession>
<protein>
    <recommendedName>
        <fullName evidence="4">Lipocalin-like domain-containing protein</fullName>
    </recommendedName>
</protein>
<dbReference type="RefSeq" id="WP_090257764.1">
    <property type="nucleotide sequence ID" value="NZ_FOIR01000001.1"/>
</dbReference>
<dbReference type="PROSITE" id="PS51257">
    <property type="entry name" value="PROKAR_LIPOPROTEIN"/>
    <property type="match status" value="1"/>
</dbReference>
<evidence type="ECO:0000313" key="2">
    <source>
        <dbReference type="EMBL" id="SEW03631.1"/>
    </source>
</evidence>
<dbReference type="AlphaFoldDB" id="A0A1I0NQL7"/>
<dbReference type="GeneID" id="99986104"/>
<feature type="chain" id="PRO_5011772621" description="Lipocalin-like domain-containing protein" evidence="1">
    <location>
        <begin position="31"/>
        <end position="155"/>
    </location>
</feature>
<dbReference type="STRING" id="1267423.SAMN05216290_1378"/>
<keyword evidence="1" id="KW-0732">Signal</keyword>
<name>A0A1I0NQL7_9BACT</name>
<keyword evidence="3" id="KW-1185">Reference proteome</keyword>
<evidence type="ECO:0008006" key="4">
    <source>
        <dbReference type="Google" id="ProtNLM"/>
    </source>
</evidence>
<dbReference type="Proteomes" id="UP000199437">
    <property type="component" value="Unassembled WGS sequence"/>
</dbReference>
<evidence type="ECO:0000313" key="3">
    <source>
        <dbReference type="Proteomes" id="UP000199437"/>
    </source>
</evidence>